<comment type="caution">
    <text evidence="1">The sequence shown here is derived from an EMBL/GenBank/DDBJ whole genome shotgun (WGS) entry which is preliminary data.</text>
</comment>
<accession>A0AA86Q173</accession>
<dbReference type="SUPFAM" id="SSF56784">
    <property type="entry name" value="HAD-like"/>
    <property type="match status" value="1"/>
</dbReference>
<gene>
    <name evidence="1" type="ORF">HINF_LOCUS37790</name>
    <name evidence="2" type="ORF">HINF_LOCUS40496</name>
</gene>
<organism evidence="1">
    <name type="scientific">Hexamita inflata</name>
    <dbReference type="NCBI Taxonomy" id="28002"/>
    <lineage>
        <taxon>Eukaryota</taxon>
        <taxon>Metamonada</taxon>
        <taxon>Diplomonadida</taxon>
        <taxon>Hexamitidae</taxon>
        <taxon>Hexamitinae</taxon>
        <taxon>Hexamita</taxon>
    </lineage>
</organism>
<dbReference type="AlphaFoldDB" id="A0AA86Q173"/>
<keyword evidence="3" id="KW-1185">Reference proteome</keyword>
<proteinExistence type="predicted"/>
<reference evidence="1" key="1">
    <citation type="submission" date="2023-06" db="EMBL/GenBank/DDBJ databases">
        <authorList>
            <person name="Kurt Z."/>
        </authorList>
    </citation>
    <scope>NUCLEOTIDE SEQUENCE</scope>
</reference>
<dbReference type="EMBL" id="CATOUU010000807">
    <property type="protein sequence ID" value="CAI9950145.1"/>
    <property type="molecule type" value="Genomic_DNA"/>
</dbReference>
<sequence length="327" mass="36440">MFNGINDVIIFSGDGKYSSTPLFISSTKPLKDLRLFVNDVYICDVTQVTADEPFSKIVGGKQLHNKVQQYSNDISAYKNASVSLCARRSLNSQNEQALFAQYQVPVSLLEHMDPEQVHEHALLKNNSLTLDSSISLNPSRFYANLTTFSAEMLEKIVSLFKNGSNLSGKISSFEFKLFISGGKRVIFADIDGTLTKTDMCIFCPNKPTINKINNLRTEADVYENGAEVINGAEVLPIMITTRHYLYKRTSRKNAVQFFGKIVPALHTPRNNLFFPPHPFRAAIKQIMTKEILNAAKEVGITQSHAFGNTKSDMTAFVLAGCDHVEIV</sequence>
<evidence type="ECO:0000313" key="3">
    <source>
        <dbReference type="Proteomes" id="UP001642409"/>
    </source>
</evidence>
<dbReference type="EMBL" id="CAXDID020000160">
    <property type="protein sequence ID" value="CAL6044313.1"/>
    <property type="molecule type" value="Genomic_DNA"/>
</dbReference>
<protein>
    <submittedName>
        <fullName evidence="1">Uncharacterized protein</fullName>
    </submittedName>
</protein>
<dbReference type="Proteomes" id="UP001642409">
    <property type="component" value="Unassembled WGS sequence"/>
</dbReference>
<reference evidence="2 3" key="2">
    <citation type="submission" date="2024-07" db="EMBL/GenBank/DDBJ databases">
        <authorList>
            <person name="Akdeniz Z."/>
        </authorList>
    </citation>
    <scope>NUCLEOTIDE SEQUENCE [LARGE SCALE GENOMIC DNA]</scope>
</reference>
<dbReference type="InterPro" id="IPR036412">
    <property type="entry name" value="HAD-like_sf"/>
</dbReference>
<evidence type="ECO:0000313" key="1">
    <source>
        <dbReference type="EMBL" id="CAI9950145.1"/>
    </source>
</evidence>
<evidence type="ECO:0000313" key="2">
    <source>
        <dbReference type="EMBL" id="CAL6044313.1"/>
    </source>
</evidence>
<name>A0AA86Q173_9EUKA</name>